<dbReference type="PANTHER" id="PTHR10362">
    <property type="entry name" value="HISTIDINE AMMONIA-LYASE"/>
    <property type="match status" value="1"/>
</dbReference>
<evidence type="ECO:0000313" key="3">
    <source>
        <dbReference type="Proteomes" id="UP000886520"/>
    </source>
</evidence>
<reference evidence="2" key="1">
    <citation type="submission" date="2021-01" db="EMBL/GenBank/DDBJ databases">
        <title>Adiantum capillus-veneris genome.</title>
        <authorList>
            <person name="Fang Y."/>
            <person name="Liao Q."/>
        </authorList>
    </citation>
    <scope>NUCLEOTIDE SEQUENCE</scope>
    <source>
        <strain evidence="2">H3</strain>
        <tissue evidence="2">Leaf</tissue>
    </source>
</reference>
<proteinExistence type="inferred from homology"/>
<dbReference type="InterPro" id="IPR024083">
    <property type="entry name" value="Fumarase/histidase_N"/>
</dbReference>
<dbReference type="Gene3D" id="1.20.200.10">
    <property type="entry name" value="Fumarase/aspartase (Central domain)"/>
    <property type="match status" value="1"/>
</dbReference>
<dbReference type="SUPFAM" id="SSF48557">
    <property type="entry name" value="L-aspartase-like"/>
    <property type="match status" value="1"/>
</dbReference>
<keyword evidence="3" id="KW-1185">Reference proteome</keyword>
<dbReference type="Pfam" id="PF00221">
    <property type="entry name" value="Lyase_aromatic"/>
    <property type="match status" value="1"/>
</dbReference>
<sequence>MLVLTNTLMQGYSGIRWDILDAMCKLICANVIPKLPLRGTITASGDLVPLSYIAGLITARSNSRAVTSEGKEVSAEEALKIAGVDAPFELQPKEGLALVNGTSVGSVVAANVCFDANILVLLSEVLSVFFCEVMQGKPEFIDPLTHQPIVAS</sequence>
<protein>
    <recommendedName>
        <fullName evidence="4">Phenylalanine ammonia-lyase</fullName>
    </recommendedName>
</protein>
<dbReference type="InterPro" id="IPR001106">
    <property type="entry name" value="Aromatic_Lyase"/>
</dbReference>
<dbReference type="InterPro" id="IPR022313">
    <property type="entry name" value="Phe/His_NH3-lyase_AS"/>
</dbReference>
<dbReference type="Proteomes" id="UP000886520">
    <property type="component" value="Chromosome 8"/>
</dbReference>
<dbReference type="PROSITE" id="PS00488">
    <property type="entry name" value="PAL_HISTIDASE"/>
    <property type="match status" value="1"/>
</dbReference>
<dbReference type="OrthoDB" id="10051290at2759"/>
<comment type="caution">
    <text evidence="2">The sequence shown here is derived from an EMBL/GenBank/DDBJ whole genome shotgun (WGS) entry which is preliminary data.</text>
</comment>
<dbReference type="EMBL" id="JABFUD020000008">
    <property type="protein sequence ID" value="KAI5077062.1"/>
    <property type="molecule type" value="Genomic_DNA"/>
</dbReference>
<evidence type="ECO:0000313" key="2">
    <source>
        <dbReference type="EMBL" id="KAI5077062.1"/>
    </source>
</evidence>
<dbReference type="GO" id="GO:0016841">
    <property type="term" value="F:ammonia-lyase activity"/>
    <property type="evidence" value="ECO:0007669"/>
    <property type="project" value="InterPro"/>
</dbReference>
<comment type="similarity">
    <text evidence="1">Belongs to the PAL/histidase family.</text>
</comment>
<dbReference type="InterPro" id="IPR008948">
    <property type="entry name" value="L-Aspartase-like"/>
</dbReference>
<evidence type="ECO:0008006" key="4">
    <source>
        <dbReference type="Google" id="ProtNLM"/>
    </source>
</evidence>
<organism evidence="2 3">
    <name type="scientific">Adiantum capillus-veneris</name>
    <name type="common">Maidenhair fern</name>
    <dbReference type="NCBI Taxonomy" id="13818"/>
    <lineage>
        <taxon>Eukaryota</taxon>
        <taxon>Viridiplantae</taxon>
        <taxon>Streptophyta</taxon>
        <taxon>Embryophyta</taxon>
        <taxon>Tracheophyta</taxon>
        <taxon>Polypodiopsida</taxon>
        <taxon>Polypodiidae</taxon>
        <taxon>Polypodiales</taxon>
        <taxon>Pteridineae</taxon>
        <taxon>Pteridaceae</taxon>
        <taxon>Vittarioideae</taxon>
        <taxon>Adiantum</taxon>
    </lineage>
</organism>
<evidence type="ECO:0000256" key="1">
    <source>
        <dbReference type="ARBA" id="ARBA00007238"/>
    </source>
</evidence>
<dbReference type="AlphaFoldDB" id="A0A9D4ZKD2"/>
<gene>
    <name evidence="2" type="ORF">GOP47_0009127</name>
</gene>
<dbReference type="Gene3D" id="1.10.275.10">
    <property type="entry name" value="Fumarase/aspartase (N-terminal domain)"/>
    <property type="match status" value="1"/>
</dbReference>
<name>A0A9D4ZKD2_ADICA</name>
<accession>A0A9D4ZKD2</accession>